<name>A0A3Q1GZA0_9TELE</name>
<dbReference type="AlphaFoldDB" id="A0A3Q1GZA0"/>
<accession>A0A3Q1GZA0</accession>
<reference evidence="2" key="1">
    <citation type="submission" date="2025-08" db="UniProtKB">
        <authorList>
            <consortium name="Ensembl"/>
        </authorList>
    </citation>
    <scope>IDENTIFICATION</scope>
</reference>
<evidence type="ECO:0000256" key="1">
    <source>
        <dbReference type="SAM" id="SignalP"/>
    </source>
</evidence>
<dbReference type="Pfam" id="PF15112">
    <property type="entry name" value="DUF4559"/>
    <property type="match status" value="1"/>
</dbReference>
<evidence type="ECO:0008006" key="4">
    <source>
        <dbReference type="Google" id="ProtNLM"/>
    </source>
</evidence>
<dbReference type="Ensembl" id="ENSAPOT00000034158.1">
    <property type="protein sequence ID" value="ENSAPOP00000032812.1"/>
    <property type="gene ID" value="ENSAPOG00000020978.1"/>
</dbReference>
<dbReference type="PANTHER" id="PTHR35083">
    <property type="entry name" value="RGD1565685 PROTEIN"/>
    <property type="match status" value="1"/>
</dbReference>
<evidence type="ECO:0000313" key="3">
    <source>
        <dbReference type="Proteomes" id="UP000257200"/>
    </source>
</evidence>
<organism evidence="2 3">
    <name type="scientific">Acanthochromis polyacanthus</name>
    <name type="common">spiny chromis</name>
    <dbReference type="NCBI Taxonomy" id="80966"/>
    <lineage>
        <taxon>Eukaryota</taxon>
        <taxon>Metazoa</taxon>
        <taxon>Chordata</taxon>
        <taxon>Craniata</taxon>
        <taxon>Vertebrata</taxon>
        <taxon>Euteleostomi</taxon>
        <taxon>Actinopterygii</taxon>
        <taxon>Neopterygii</taxon>
        <taxon>Teleostei</taxon>
        <taxon>Neoteleostei</taxon>
        <taxon>Acanthomorphata</taxon>
        <taxon>Ovalentaria</taxon>
        <taxon>Pomacentridae</taxon>
        <taxon>Acanthochromis</taxon>
    </lineage>
</organism>
<dbReference type="InterPro" id="IPR027897">
    <property type="entry name" value="DUF4559"/>
</dbReference>
<dbReference type="STRING" id="80966.ENSAPOP00000032812"/>
<evidence type="ECO:0000313" key="2">
    <source>
        <dbReference type="Ensembl" id="ENSAPOP00000032812.1"/>
    </source>
</evidence>
<dbReference type="InParanoid" id="A0A3Q1GZA0"/>
<feature type="chain" id="PRO_5018658911" description="DZIP3-like HEPN domain-containing protein" evidence="1">
    <location>
        <begin position="27"/>
        <end position="338"/>
    </location>
</feature>
<sequence length="338" mass="39170">MFALIGRSQTWASFPSLLFLTSGSEAGMVLEELQVRLNDRGYTNWLKAGRCLIILRDFLLPFTDEHMRSFHRDLLNRKSLLRMSCNSNCRPRGNKLLSPCRVCSEWQKEIIAHHRQPESTINWDNCSPPHWRTHYWELAKAYMPRGQAKTKDGGQCDASALLNLINHCTRFSTVDPKLVREVIRMRNELMHSCDFRVEDEWMGQYYFVLKHFMQQFSRGPQIASVKEQIEEMLTVDLSIYVSGADRMDSADLVNELQSDSDNQRPKPEICADLVSRWESELLQEMLQEILQVAAEDGDTMTQDTRQLKSLSGFLQANQDLSERFSEELQAIDSLQARQ</sequence>
<keyword evidence="1" id="KW-0732">Signal</keyword>
<dbReference type="PANTHER" id="PTHR35083:SF2">
    <property type="entry name" value="CHROMOSOME 17 CXORF38 HOMOLOG"/>
    <property type="match status" value="1"/>
</dbReference>
<keyword evidence="3" id="KW-1185">Reference proteome</keyword>
<dbReference type="GeneTree" id="ENSGT00390000006290"/>
<dbReference type="Proteomes" id="UP000257200">
    <property type="component" value="Unplaced"/>
</dbReference>
<feature type="signal peptide" evidence="1">
    <location>
        <begin position="1"/>
        <end position="26"/>
    </location>
</feature>
<protein>
    <recommendedName>
        <fullName evidence="4">DZIP3-like HEPN domain-containing protein</fullName>
    </recommendedName>
</protein>
<proteinExistence type="predicted"/>
<reference evidence="2" key="2">
    <citation type="submission" date="2025-09" db="UniProtKB">
        <authorList>
            <consortium name="Ensembl"/>
        </authorList>
    </citation>
    <scope>IDENTIFICATION</scope>
</reference>